<comment type="caution">
    <text evidence="2">The sequence shown here is derived from an EMBL/GenBank/DDBJ whole genome shotgun (WGS) entry which is preliminary data.</text>
</comment>
<feature type="compositionally biased region" description="Basic and acidic residues" evidence="1">
    <location>
        <begin position="88"/>
        <end position="99"/>
    </location>
</feature>
<dbReference type="RefSeq" id="WP_253544095.1">
    <property type="nucleotide sequence ID" value="NZ_JAMYZY010000017.1"/>
</dbReference>
<feature type="region of interest" description="Disordered" evidence="1">
    <location>
        <begin position="86"/>
        <end position="111"/>
    </location>
</feature>
<evidence type="ECO:0000256" key="1">
    <source>
        <dbReference type="SAM" id="MobiDB-lite"/>
    </source>
</evidence>
<name>A0ABT1F136_9PROT</name>
<dbReference type="Proteomes" id="UP001523528">
    <property type="component" value="Unassembled WGS sequence"/>
</dbReference>
<reference evidence="2 3" key="1">
    <citation type="submission" date="2022-06" db="EMBL/GenBank/DDBJ databases">
        <title>Acetobacer genomes from food samples.</title>
        <authorList>
            <person name="Sombolestani A."/>
        </authorList>
    </citation>
    <scope>NUCLEOTIDE SEQUENCE [LARGE SCALE GENOMIC DNA]</scope>
    <source>
        <strain evidence="2 3">R-83285</strain>
    </source>
</reference>
<organism evidence="2 3">
    <name type="scientific">Acetobacter lambici</name>
    <dbReference type="NCBI Taxonomy" id="1332824"/>
    <lineage>
        <taxon>Bacteria</taxon>
        <taxon>Pseudomonadati</taxon>
        <taxon>Pseudomonadota</taxon>
        <taxon>Alphaproteobacteria</taxon>
        <taxon>Acetobacterales</taxon>
        <taxon>Acetobacteraceae</taxon>
        <taxon>Acetobacter</taxon>
    </lineage>
</organism>
<dbReference type="EMBL" id="JAMYZZ010000017">
    <property type="protein sequence ID" value="MCP1258908.1"/>
    <property type="molecule type" value="Genomic_DNA"/>
</dbReference>
<keyword evidence="3" id="KW-1185">Reference proteome</keyword>
<evidence type="ECO:0000313" key="2">
    <source>
        <dbReference type="EMBL" id="MCP1258908.1"/>
    </source>
</evidence>
<protein>
    <submittedName>
        <fullName evidence="2">Uncharacterized protein</fullName>
    </submittedName>
</protein>
<sequence length="111" mass="11998">MSTPPLKEITSSSGMRIEYKENTPSDVLRILEAAGFDPTPSWMKYALMICSVYAIDGIPVPLPQNKTQIEQTGDRLGVDGISALFDAQHPEPAKGDGKDPTLPPETAQAKN</sequence>
<evidence type="ECO:0000313" key="3">
    <source>
        <dbReference type="Proteomes" id="UP001523528"/>
    </source>
</evidence>
<accession>A0ABT1F136</accession>
<gene>
    <name evidence="2" type="ORF">NKW50_09940</name>
</gene>
<proteinExistence type="predicted"/>